<evidence type="ECO:0000313" key="2">
    <source>
        <dbReference type="Proteomes" id="UP000236594"/>
    </source>
</evidence>
<evidence type="ECO:0008006" key="3">
    <source>
        <dbReference type="Google" id="ProtNLM"/>
    </source>
</evidence>
<sequence length="341" mass="37695">MENTNITTEDYLYALGQNNLVYNDDFRYFSNQTSKNGALIYGIPDGWLYNDNGANGKISFDSNSNQLVILKSQTSDEMTFKQALHEFPRWKQMLPGETASAQVIVSLKVSGELTVQLSDGIDSSSVTVSQTGDYQLNLRHTINPSATKLILGISSKTPNAEIRISQCCTNLGLIALRNLPCIIQGIIGERRQYIATEFAPEGEFSLCTAPMELDANYTRLNSILNYRFGKGPNGFSMLLDMRGYFSRAWNNQAGVDMNATERKAPGTGTITGDHVSTFENDIFKKHDHGLKFSTTAMIPPGNGPTPMSIIDTKSNSRTDVEADGLETRPKNIAELYTIKWA</sequence>
<reference evidence="1 2" key="1">
    <citation type="submission" date="2018-04" db="EMBL/GenBank/DDBJ databases">
        <title>Draft Genome Sequence of Phosphate-Solubilizing Chryseobacterium sp. ISE14 that is a Biocontrol and Plant Growth-Promoting Rhizobacterium Isolated from Cucumber.</title>
        <authorList>
            <person name="Jeong J.-J."/>
            <person name="Sang M.K."/>
            <person name="Choi I.-G."/>
            <person name="Kim K.D."/>
        </authorList>
    </citation>
    <scope>NUCLEOTIDE SEQUENCE [LARGE SCALE GENOMIC DNA]</scope>
    <source>
        <strain evidence="1 2">ISE14</strain>
    </source>
</reference>
<comment type="caution">
    <text evidence="1">The sequence shown here is derived from an EMBL/GenBank/DDBJ whole genome shotgun (WGS) entry which is preliminary data.</text>
</comment>
<organism evidence="1 2">
    <name type="scientific">Chryseobacterium phosphatilyticum</name>
    <dbReference type="NCBI Taxonomy" id="475075"/>
    <lineage>
        <taxon>Bacteria</taxon>
        <taxon>Pseudomonadati</taxon>
        <taxon>Bacteroidota</taxon>
        <taxon>Flavobacteriia</taxon>
        <taxon>Flavobacteriales</taxon>
        <taxon>Weeksellaceae</taxon>
        <taxon>Chryseobacterium group</taxon>
        <taxon>Chryseobacterium</taxon>
    </lineage>
</organism>
<evidence type="ECO:0000313" key="1">
    <source>
        <dbReference type="EMBL" id="PWN70264.1"/>
    </source>
</evidence>
<protein>
    <recommendedName>
        <fullName evidence="3">Phage tail collar domain-containing protein</fullName>
    </recommendedName>
</protein>
<dbReference type="OrthoDB" id="634208at2"/>
<dbReference type="EMBL" id="PPED02000002">
    <property type="protein sequence ID" value="PWN70264.1"/>
    <property type="molecule type" value="Genomic_DNA"/>
</dbReference>
<dbReference type="Proteomes" id="UP000236594">
    <property type="component" value="Unassembled WGS sequence"/>
</dbReference>
<dbReference type="AlphaFoldDB" id="A0A316X9P7"/>
<name>A0A316X9P7_9FLAO</name>
<gene>
    <name evidence="1" type="ORF">C1631_009785</name>
</gene>
<dbReference type="SUPFAM" id="SSF88874">
    <property type="entry name" value="Receptor-binding domain of short tail fibre protein gp12"/>
    <property type="match status" value="1"/>
</dbReference>
<keyword evidence="2" id="KW-1185">Reference proteome</keyword>
<proteinExistence type="predicted"/>
<dbReference type="RefSeq" id="WP_109711902.1">
    <property type="nucleotide sequence ID" value="NZ_PPED02000002.1"/>
</dbReference>
<accession>A0A316X9P7</accession>